<gene>
    <name evidence="2" type="ORF">NC99_12090</name>
</gene>
<keyword evidence="3" id="KW-1185">Reference proteome</keyword>
<sequence length="43" mass="4734">MGKTPETASLTIARSSSGVVTMMFGIILKFMVTLRFELNLNVK</sequence>
<keyword evidence="1" id="KW-0472">Membrane</keyword>
<reference evidence="3" key="1">
    <citation type="submission" date="2015-07" db="EMBL/GenBank/DDBJ databases">
        <title>Genome sequencing of Sunxiuqinia dokdonensis strain SK.</title>
        <authorList>
            <person name="Ahn S."/>
            <person name="Kim B.-C."/>
        </authorList>
    </citation>
    <scope>NUCLEOTIDE SEQUENCE [LARGE SCALE GENOMIC DNA]</scope>
    <source>
        <strain evidence="3">SK</strain>
    </source>
</reference>
<dbReference type="STRING" id="1409788.NC99_12090"/>
<dbReference type="EMBL" id="LGIA01000057">
    <property type="protein sequence ID" value="KOH45964.1"/>
    <property type="molecule type" value="Genomic_DNA"/>
</dbReference>
<proteinExistence type="predicted"/>
<dbReference type="Proteomes" id="UP000036958">
    <property type="component" value="Unassembled WGS sequence"/>
</dbReference>
<evidence type="ECO:0000313" key="3">
    <source>
        <dbReference type="Proteomes" id="UP000036958"/>
    </source>
</evidence>
<name>A0A0L8VBY3_9BACT</name>
<feature type="transmembrane region" description="Helical" evidence="1">
    <location>
        <begin position="12"/>
        <end position="34"/>
    </location>
</feature>
<organism evidence="2 3">
    <name type="scientific">Sunxiuqinia dokdonensis</name>
    <dbReference type="NCBI Taxonomy" id="1409788"/>
    <lineage>
        <taxon>Bacteria</taxon>
        <taxon>Pseudomonadati</taxon>
        <taxon>Bacteroidota</taxon>
        <taxon>Bacteroidia</taxon>
        <taxon>Marinilabiliales</taxon>
        <taxon>Prolixibacteraceae</taxon>
        <taxon>Sunxiuqinia</taxon>
    </lineage>
</organism>
<keyword evidence="1" id="KW-1133">Transmembrane helix</keyword>
<evidence type="ECO:0000313" key="2">
    <source>
        <dbReference type="EMBL" id="KOH45964.1"/>
    </source>
</evidence>
<comment type="caution">
    <text evidence="2">The sequence shown here is derived from an EMBL/GenBank/DDBJ whole genome shotgun (WGS) entry which is preliminary data.</text>
</comment>
<dbReference type="AlphaFoldDB" id="A0A0L8VBY3"/>
<evidence type="ECO:0000256" key="1">
    <source>
        <dbReference type="SAM" id="Phobius"/>
    </source>
</evidence>
<accession>A0A0L8VBY3</accession>
<protein>
    <submittedName>
        <fullName evidence="2">Uncharacterized protein</fullName>
    </submittedName>
</protein>
<keyword evidence="1" id="KW-0812">Transmembrane</keyword>